<dbReference type="CDD" id="cd17039">
    <property type="entry name" value="Ubl_ubiquitin_like"/>
    <property type="match status" value="1"/>
</dbReference>
<dbReference type="PANTHER" id="PTHR10677">
    <property type="entry name" value="UBIQUILIN"/>
    <property type="match status" value="1"/>
</dbReference>
<comment type="similarity">
    <text evidence="1">Belongs to the iron/ascorbate-dependent oxidoreductase family.</text>
</comment>
<evidence type="ECO:0000256" key="1">
    <source>
        <dbReference type="RuleBase" id="RU003682"/>
    </source>
</evidence>
<dbReference type="SMART" id="SM00213">
    <property type="entry name" value="UBQ"/>
    <property type="match status" value="1"/>
</dbReference>
<keyword evidence="1" id="KW-0408">Iron</keyword>
<sequence length="329" mass="34897">MNVYLKTLAGDVFAVGMTDPEAIAAAEASGVRVCPPCLLAEGGVGEDTTIDQLKGYVAAMSIYPAGDQRMIFAGKRLEDTRTLRHYGIRAESTVHLITRTGSSATLRREGGDPEPGRTPLPSVLDVSSDARLHATCHAALIWTALAPPGEGEATCLHAAPPVFLLPVLTPEASEAIITHARPGLVERRGHATAAQLGLAAFTAKLVKHVLGPAVHNLYPGVRVDADASHAFILWHAATNPDRAGASLWRHRSDTGEPTSEHVDDSTVTVNFTLGGDFAGSDLSFACGDRLVVPQRPGLAVVHAGDLAHAVEPITAGERFNLVFWLRERR</sequence>
<evidence type="ECO:0000256" key="2">
    <source>
        <dbReference type="SAM" id="MobiDB-lite"/>
    </source>
</evidence>
<reference evidence="5" key="1">
    <citation type="submission" date="2021-11" db="EMBL/GenBank/DDBJ databases">
        <authorList>
            <consortium name="Genoscope - CEA"/>
            <person name="William W."/>
        </authorList>
    </citation>
    <scope>NUCLEOTIDE SEQUENCE</scope>
</reference>
<protein>
    <recommendedName>
        <fullName evidence="7">Fe2OG dioxygenase domain-containing protein</fullName>
    </recommendedName>
</protein>
<keyword evidence="6" id="KW-1185">Reference proteome</keyword>
<feature type="compositionally biased region" description="Basic and acidic residues" evidence="2">
    <location>
        <begin position="106"/>
        <end position="115"/>
    </location>
</feature>
<dbReference type="PROSITE" id="PS50053">
    <property type="entry name" value="UBIQUITIN_2"/>
    <property type="match status" value="1"/>
</dbReference>
<dbReference type="Gene3D" id="2.60.120.620">
    <property type="entry name" value="q2cbj1_9rhob like domain"/>
    <property type="match status" value="1"/>
</dbReference>
<dbReference type="GO" id="GO:0016491">
    <property type="term" value="F:oxidoreductase activity"/>
    <property type="evidence" value="ECO:0007669"/>
    <property type="project" value="UniProtKB-KW"/>
</dbReference>
<evidence type="ECO:0000259" key="4">
    <source>
        <dbReference type="PROSITE" id="PS51471"/>
    </source>
</evidence>
<dbReference type="InterPro" id="IPR000626">
    <property type="entry name" value="Ubiquitin-like_dom"/>
</dbReference>
<dbReference type="Proteomes" id="UP000789595">
    <property type="component" value="Unassembled WGS sequence"/>
</dbReference>
<organism evidence="5 6">
    <name type="scientific">Pelagomonas calceolata</name>
    <dbReference type="NCBI Taxonomy" id="35677"/>
    <lineage>
        <taxon>Eukaryota</taxon>
        <taxon>Sar</taxon>
        <taxon>Stramenopiles</taxon>
        <taxon>Ochrophyta</taxon>
        <taxon>Pelagophyceae</taxon>
        <taxon>Pelagomonadales</taxon>
        <taxon>Pelagomonadaceae</taxon>
        <taxon>Pelagomonas</taxon>
    </lineage>
</organism>
<dbReference type="SUPFAM" id="SSF54236">
    <property type="entry name" value="Ubiquitin-like"/>
    <property type="match status" value="1"/>
</dbReference>
<dbReference type="InterPro" id="IPR015496">
    <property type="entry name" value="Ubiquilin"/>
</dbReference>
<dbReference type="EMBL" id="CAKKNE010000003">
    <property type="protein sequence ID" value="CAH0371345.1"/>
    <property type="molecule type" value="Genomic_DNA"/>
</dbReference>
<dbReference type="GO" id="GO:0031593">
    <property type="term" value="F:polyubiquitin modification-dependent protein binding"/>
    <property type="evidence" value="ECO:0007669"/>
    <property type="project" value="TreeGrafter"/>
</dbReference>
<feature type="region of interest" description="Disordered" evidence="2">
    <location>
        <begin position="101"/>
        <end position="120"/>
    </location>
</feature>
<evidence type="ECO:0008006" key="7">
    <source>
        <dbReference type="Google" id="ProtNLM"/>
    </source>
</evidence>
<dbReference type="PROSITE" id="PS51471">
    <property type="entry name" value="FE2OG_OXY"/>
    <property type="match status" value="1"/>
</dbReference>
<dbReference type="InterPro" id="IPR029071">
    <property type="entry name" value="Ubiquitin-like_domsf"/>
</dbReference>
<dbReference type="PANTHER" id="PTHR10677:SF3">
    <property type="entry name" value="FI07626P-RELATED"/>
    <property type="match status" value="1"/>
</dbReference>
<dbReference type="GO" id="GO:0005829">
    <property type="term" value="C:cytosol"/>
    <property type="evidence" value="ECO:0007669"/>
    <property type="project" value="TreeGrafter"/>
</dbReference>
<keyword evidence="1" id="KW-0479">Metal-binding</keyword>
<evidence type="ECO:0000259" key="3">
    <source>
        <dbReference type="PROSITE" id="PS50053"/>
    </source>
</evidence>
<dbReference type="PRINTS" id="PR00348">
    <property type="entry name" value="UBIQUITIN"/>
</dbReference>
<dbReference type="Pfam" id="PF00240">
    <property type="entry name" value="ubiquitin"/>
    <property type="match status" value="1"/>
</dbReference>
<dbReference type="AlphaFoldDB" id="A0A8J2SG34"/>
<feature type="domain" description="Fe2OG dioxygenase" evidence="4">
    <location>
        <begin position="239"/>
        <end position="327"/>
    </location>
</feature>
<dbReference type="InterPro" id="IPR005123">
    <property type="entry name" value="Oxoglu/Fe-dep_dioxygenase_dom"/>
</dbReference>
<dbReference type="GO" id="GO:0046872">
    <property type="term" value="F:metal ion binding"/>
    <property type="evidence" value="ECO:0007669"/>
    <property type="project" value="UniProtKB-KW"/>
</dbReference>
<evidence type="ECO:0000313" key="6">
    <source>
        <dbReference type="Proteomes" id="UP000789595"/>
    </source>
</evidence>
<comment type="caution">
    <text evidence="5">The sequence shown here is derived from an EMBL/GenBank/DDBJ whole genome shotgun (WGS) entry which is preliminary data.</text>
</comment>
<dbReference type="OrthoDB" id="1736837at2759"/>
<dbReference type="GO" id="GO:0006511">
    <property type="term" value="P:ubiquitin-dependent protein catabolic process"/>
    <property type="evidence" value="ECO:0007669"/>
    <property type="project" value="TreeGrafter"/>
</dbReference>
<keyword evidence="1" id="KW-0560">Oxidoreductase</keyword>
<accession>A0A8J2SG34</accession>
<proteinExistence type="inferred from homology"/>
<feature type="domain" description="Ubiquitin-like" evidence="3">
    <location>
        <begin position="44"/>
        <end position="103"/>
    </location>
</feature>
<evidence type="ECO:0000313" key="5">
    <source>
        <dbReference type="EMBL" id="CAH0371345.1"/>
    </source>
</evidence>
<name>A0A8J2SG34_9STRA</name>
<dbReference type="Gene3D" id="3.10.20.90">
    <property type="entry name" value="Phosphatidylinositol 3-kinase Catalytic Subunit, Chain A, domain 1"/>
    <property type="match status" value="1"/>
</dbReference>
<dbReference type="InterPro" id="IPR019956">
    <property type="entry name" value="Ubiquitin_dom"/>
</dbReference>
<gene>
    <name evidence="5" type="ORF">PECAL_3P12810</name>
</gene>